<accession>A0ABW1X353</accession>
<dbReference type="Gene3D" id="3.40.50.300">
    <property type="entry name" value="P-loop containing nucleotide triphosphate hydrolases"/>
    <property type="match status" value="1"/>
</dbReference>
<dbReference type="InterPro" id="IPR027417">
    <property type="entry name" value="P-loop_NTPase"/>
</dbReference>
<dbReference type="EMBL" id="JBHSUA010000021">
    <property type="protein sequence ID" value="MFC6397730.1"/>
    <property type="molecule type" value="Genomic_DNA"/>
</dbReference>
<protein>
    <submittedName>
        <fullName evidence="1">Uridine kinase</fullName>
    </submittedName>
</protein>
<organism evidence="1 2">
    <name type="scientific">Luteococcus sanguinis</name>
    <dbReference type="NCBI Taxonomy" id="174038"/>
    <lineage>
        <taxon>Bacteria</taxon>
        <taxon>Bacillati</taxon>
        <taxon>Actinomycetota</taxon>
        <taxon>Actinomycetes</taxon>
        <taxon>Propionibacteriales</taxon>
        <taxon>Propionibacteriaceae</taxon>
        <taxon>Luteococcus</taxon>
    </lineage>
</organism>
<name>A0ABW1X353_9ACTN</name>
<dbReference type="SUPFAM" id="SSF52540">
    <property type="entry name" value="P-loop containing nucleoside triphosphate hydrolases"/>
    <property type="match status" value="1"/>
</dbReference>
<dbReference type="RefSeq" id="WP_343886106.1">
    <property type="nucleotide sequence ID" value="NZ_BAAAKI010000013.1"/>
</dbReference>
<reference evidence="2" key="1">
    <citation type="journal article" date="2019" name="Int. J. Syst. Evol. Microbiol.">
        <title>The Global Catalogue of Microorganisms (GCM) 10K type strain sequencing project: providing services to taxonomists for standard genome sequencing and annotation.</title>
        <authorList>
            <consortium name="The Broad Institute Genomics Platform"/>
            <consortium name="The Broad Institute Genome Sequencing Center for Infectious Disease"/>
            <person name="Wu L."/>
            <person name="Ma J."/>
        </authorList>
    </citation>
    <scope>NUCLEOTIDE SEQUENCE [LARGE SCALE GENOMIC DNA]</scope>
    <source>
        <strain evidence="2">CGMCC 1.15277</strain>
    </source>
</reference>
<comment type="caution">
    <text evidence="1">The sequence shown here is derived from an EMBL/GenBank/DDBJ whole genome shotgun (WGS) entry which is preliminary data.</text>
</comment>
<sequence>MTMHLVDGEPAFDGWRAVDIPDLAGQLMRRAGDVAGRPVVLAVDGHGASGKSTFADQLRDVVPGSVVVPTDDLAWHEPFFGWGHLLRQLLTELHEAGAAQLVPPQWPARGRKGAVDIPAGTSMVVVEGTGAALRDVADLLDVVVWVQSDFAESERRGIARDDESGVNGDHEQTVAFWHEWMGHERAHFRQDRPWERADLIVAGTPVVELADGQVAVSVPEGGTVAW</sequence>
<dbReference type="GO" id="GO:0016301">
    <property type="term" value="F:kinase activity"/>
    <property type="evidence" value="ECO:0007669"/>
    <property type="project" value="UniProtKB-KW"/>
</dbReference>
<proteinExistence type="predicted"/>
<evidence type="ECO:0000313" key="2">
    <source>
        <dbReference type="Proteomes" id="UP001596266"/>
    </source>
</evidence>
<keyword evidence="1" id="KW-0808">Transferase</keyword>
<gene>
    <name evidence="1" type="ORF">ACFP57_12155</name>
</gene>
<keyword evidence="2" id="KW-1185">Reference proteome</keyword>
<evidence type="ECO:0000313" key="1">
    <source>
        <dbReference type="EMBL" id="MFC6397730.1"/>
    </source>
</evidence>
<keyword evidence="1" id="KW-0418">Kinase</keyword>
<dbReference type="Proteomes" id="UP001596266">
    <property type="component" value="Unassembled WGS sequence"/>
</dbReference>